<dbReference type="PANTHER" id="PTHR23068:SF25">
    <property type="entry name" value="DNA (CYTOSINE-5)-METHYLTRANSFERASE DRM2"/>
    <property type="match status" value="1"/>
</dbReference>
<gene>
    <name evidence="6 7 8" type="primary">LOC117639636</name>
</gene>
<evidence type="ECO:0000313" key="8">
    <source>
        <dbReference type="RefSeq" id="XP_034231384.1"/>
    </source>
</evidence>
<dbReference type="Pfam" id="PF00145">
    <property type="entry name" value="DNA_methylase"/>
    <property type="match status" value="1"/>
</dbReference>
<proteinExistence type="predicted"/>
<dbReference type="AlphaFoldDB" id="A0A6P8YCA3"/>
<evidence type="ECO:0000313" key="6">
    <source>
        <dbReference type="RefSeq" id="XP_034231382.1"/>
    </source>
</evidence>
<dbReference type="SUPFAM" id="SSF53335">
    <property type="entry name" value="S-adenosyl-L-methionine-dependent methyltransferases"/>
    <property type="match status" value="1"/>
</dbReference>
<evidence type="ECO:0000313" key="5">
    <source>
        <dbReference type="Proteomes" id="UP000515158"/>
    </source>
</evidence>
<dbReference type="RefSeq" id="XP_034231382.1">
    <property type="nucleotide sequence ID" value="XM_034375491.1"/>
</dbReference>
<sequence length="359" mass="40447">MAADKRRKRKPVRQYFSTPKKGCRTYGANKKWRCNASRPKCSSTEGDLIISTPLQERALAEALCSQCNYVEKPKVNCLSLFDGLSAGLFVLLNRLGLDVGNYFSSEIDEDATKVQTFHFFEEITKVGDVRNLSTYHLKKFGAVNLLLAGSPCNDVSRVNPLRKLLYDPDGTGILFFEFIRIRNYLNAAAMEGGYEFFWLFENVTNLDADTLQDMNSFLGCTPIKMIPASSTRERYFWGNVPGMKEKHMDIRVNFVPLQSFLDPGRTAGIDLLGTITTSSSSTKRKGTGCDAVVFQNGEPSELHLTEIEKSLGFPSHFTDVNLPYTRRLKLLGKTWDIDIVQDILEPLCTLFRKKAVLET</sequence>
<keyword evidence="5" id="KW-1185">Reference proteome</keyword>
<keyword evidence="4" id="KW-0949">S-adenosyl-L-methionine</keyword>
<keyword evidence="3" id="KW-0808">Transferase</keyword>
<protein>
    <recommendedName>
        <fullName evidence="1">DNA (cytosine-5-)-methyltransferase</fullName>
        <ecNumber evidence="1">2.1.1.37</ecNumber>
    </recommendedName>
</protein>
<dbReference type="GeneID" id="117639636"/>
<dbReference type="PANTHER" id="PTHR23068">
    <property type="entry name" value="DNA CYTOSINE-5- -METHYLTRANSFERASE 3-RELATED"/>
    <property type="match status" value="1"/>
</dbReference>
<evidence type="ECO:0000256" key="1">
    <source>
        <dbReference type="ARBA" id="ARBA00011975"/>
    </source>
</evidence>
<dbReference type="GO" id="GO:0005634">
    <property type="term" value="C:nucleus"/>
    <property type="evidence" value="ECO:0007669"/>
    <property type="project" value="TreeGrafter"/>
</dbReference>
<dbReference type="RefSeq" id="XP_034231383.1">
    <property type="nucleotide sequence ID" value="XM_034375492.1"/>
</dbReference>
<reference evidence="6 7" key="1">
    <citation type="submission" date="2025-04" db="UniProtKB">
        <authorList>
            <consortium name="RefSeq"/>
        </authorList>
    </citation>
    <scope>IDENTIFICATION</scope>
    <source>
        <tissue evidence="6 7">Total insect</tissue>
    </source>
</reference>
<dbReference type="OrthoDB" id="641149at2759"/>
<dbReference type="GO" id="GO:0003886">
    <property type="term" value="F:DNA (cytosine-5-)-methyltransferase activity"/>
    <property type="evidence" value="ECO:0007669"/>
    <property type="project" value="UniProtKB-EC"/>
</dbReference>
<dbReference type="EC" id="2.1.1.37" evidence="1"/>
<accession>A0A6P8YCA3</accession>
<dbReference type="Gene3D" id="3.40.50.150">
    <property type="entry name" value="Vaccinia Virus protein VP39"/>
    <property type="match status" value="1"/>
</dbReference>
<dbReference type="InterPro" id="IPR029063">
    <property type="entry name" value="SAM-dependent_MTases_sf"/>
</dbReference>
<name>A0A6P8YCA3_THRPL</name>
<organism evidence="6">
    <name type="scientific">Thrips palmi</name>
    <name type="common">Melon thrips</name>
    <dbReference type="NCBI Taxonomy" id="161013"/>
    <lineage>
        <taxon>Eukaryota</taxon>
        <taxon>Metazoa</taxon>
        <taxon>Ecdysozoa</taxon>
        <taxon>Arthropoda</taxon>
        <taxon>Hexapoda</taxon>
        <taxon>Insecta</taxon>
        <taxon>Pterygota</taxon>
        <taxon>Neoptera</taxon>
        <taxon>Paraneoptera</taxon>
        <taxon>Thysanoptera</taxon>
        <taxon>Terebrantia</taxon>
        <taxon>Thripoidea</taxon>
        <taxon>Thripidae</taxon>
        <taxon>Thrips</taxon>
    </lineage>
</organism>
<dbReference type="InterPro" id="IPR050390">
    <property type="entry name" value="C5-Methyltransferase"/>
</dbReference>
<evidence type="ECO:0000313" key="7">
    <source>
        <dbReference type="RefSeq" id="XP_034231383.1"/>
    </source>
</evidence>
<dbReference type="Proteomes" id="UP000515158">
    <property type="component" value="Unplaced"/>
</dbReference>
<evidence type="ECO:0000256" key="4">
    <source>
        <dbReference type="ARBA" id="ARBA00022691"/>
    </source>
</evidence>
<dbReference type="InterPro" id="IPR001525">
    <property type="entry name" value="C5_MeTfrase"/>
</dbReference>
<evidence type="ECO:0000256" key="3">
    <source>
        <dbReference type="ARBA" id="ARBA00022679"/>
    </source>
</evidence>
<keyword evidence="2" id="KW-0489">Methyltransferase</keyword>
<dbReference type="RefSeq" id="XP_034231384.1">
    <property type="nucleotide sequence ID" value="XM_034375493.1"/>
</dbReference>
<dbReference type="Gene3D" id="2.20.70.90">
    <property type="match status" value="1"/>
</dbReference>
<evidence type="ECO:0000256" key="2">
    <source>
        <dbReference type="ARBA" id="ARBA00022603"/>
    </source>
</evidence>
<dbReference type="GO" id="GO:0032259">
    <property type="term" value="P:methylation"/>
    <property type="evidence" value="ECO:0007669"/>
    <property type="project" value="UniProtKB-KW"/>
</dbReference>
<dbReference type="KEGG" id="tpal:117639636"/>